<dbReference type="Gene3D" id="3.30.2310.20">
    <property type="entry name" value="RelE-like"/>
    <property type="match status" value="1"/>
</dbReference>
<dbReference type="AlphaFoldDB" id="A0A350P0C2"/>
<organism evidence="3 4">
    <name type="scientific">Alteromonas australica</name>
    <dbReference type="NCBI Taxonomy" id="589873"/>
    <lineage>
        <taxon>Bacteria</taxon>
        <taxon>Pseudomonadati</taxon>
        <taxon>Pseudomonadota</taxon>
        <taxon>Gammaproteobacteria</taxon>
        <taxon>Alteromonadales</taxon>
        <taxon>Alteromonadaceae</taxon>
        <taxon>Alteromonas/Salinimonas group</taxon>
        <taxon>Alteromonas</taxon>
    </lineage>
</organism>
<sequence length="93" mass="10873">MIVWEKDSLDDREVIFEFLYEFNPLAAEKTDTIIETKVENLMQQPLMGVEREGIPGRLLIIPEVSMIVSYFVREDVIHILRVLHQKQKFPVGS</sequence>
<gene>
    <name evidence="3" type="ORF">DCW74_03275</name>
</gene>
<dbReference type="EMBL" id="DNAN01000113">
    <property type="protein sequence ID" value="HAW74739.1"/>
    <property type="molecule type" value="Genomic_DNA"/>
</dbReference>
<evidence type="ECO:0000256" key="1">
    <source>
        <dbReference type="ARBA" id="ARBA00006226"/>
    </source>
</evidence>
<comment type="similarity">
    <text evidence="1">Belongs to the RelE toxin family.</text>
</comment>
<comment type="caution">
    <text evidence="3">The sequence shown here is derived from an EMBL/GenBank/DDBJ whole genome shotgun (WGS) entry which is preliminary data.</text>
</comment>
<evidence type="ECO:0000256" key="2">
    <source>
        <dbReference type="ARBA" id="ARBA00022649"/>
    </source>
</evidence>
<keyword evidence="2" id="KW-1277">Toxin-antitoxin system</keyword>
<reference evidence="3 4" key="1">
    <citation type="journal article" date="2018" name="Nat. Biotechnol.">
        <title>A standardized bacterial taxonomy based on genome phylogeny substantially revises the tree of life.</title>
        <authorList>
            <person name="Parks D.H."/>
            <person name="Chuvochina M."/>
            <person name="Waite D.W."/>
            <person name="Rinke C."/>
            <person name="Skarshewski A."/>
            <person name="Chaumeil P.A."/>
            <person name="Hugenholtz P."/>
        </authorList>
    </citation>
    <scope>NUCLEOTIDE SEQUENCE [LARGE SCALE GENOMIC DNA]</scope>
    <source>
        <strain evidence="3">UBA11978</strain>
    </source>
</reference>
<protein>
    <submittedName>
        <fullName evidence="3">Type II toxin-antitoxin system mRNA interferase toxin, RelE/StbE family</fullName>
    </submittedName>
</protein>
<dbReference type="InterPro" id="IPR007712">
    <property type="entry name" value="RelE/ParE_toxin"/>
</dbReference>
<dbReference type="NCBIfam" id="TIGR02385">
    <property type="entry name" value="RelE_StbE"/>
    <property type="match status" value="1"/>
</dbReference>
<dbReference type="InterPro" id="IPR035093">
    <property type="entry name" value="RelE/ParE_toxin_dom_sf"/>
</dbReference>
<accession>A0A350P0C2</accession>
<dbReference type="PANTHER" id="PTHR33755:SF5">
    <property type="entry name" value="TYPE II TOXIN-ANTITOXIN SYSTEM RELE_PARE FAMILY TOXIN"/>
    <property type="match status" value="1"/>
</dbReference>
<proteinExistence type="inferred from homology"/>
<dbReference type="Pfam" id="PF05016">
    <property type="entry name" value="ParE_toxin"/>
    <property type="match status" value="1"/>
</dbReference>
<dbReference type="STRING" id="589873.EP12_06095"/>
<evidence type="ECO:0000313" key="3">
    <source>
        <dbReference type="EMBL" id="HAW74739.1"/>
    </source>
</evidence>
<dbReference type="Proteomes" id="UP000263517">
    <property type="component" value="Unassembled WGS sequence"/>
</dbReference>
<dbReference type="PANTHER" id="PTHR33755">
    <property type="entry name" value="TOXIN PARE1-RELATED"/>
    <property type="match status" value="1"/>
</dbReference>
<dbReference type="InterPro" id="IPR051803">
    <property type="entry name" value="TA_system_RelE-like_toxin"/>
</dbReference>
<evidence type="ECO:0000313" key="4">
    <source>
        <dbReference type="Proteomes" id="UP000263517"/>
    </source>
</evidence>
<name>A0A350P0C2_9ALTE</name>